<dbReference type="EMBL" id="OZ021742">
    <property type="protein sequence ID" value="CAK9326888.1"/>
    <property type="molecule type" value="Genomic_DNA"/>
</dbReference>
<evidence type="ECO:0000313" key="2">
    <source>
        <dbReference type="EMBL" id="CAK9326888.1"/>
    </source>
</evidence>
<sequence>MPPASLSHVPLVRLSPPHTPSLDISQFPLPELVRSRSFTPAPAPPLTSDERSPSAPSDQVWRRQLPPIDQPLGVLIFAPIKRRISGTHNLRSPSVERREKSDRKIGRLCRSLPWWMERSRNTGCISSHWRRAYETVGDNGAGDETDEDRR</sequence>
<keyword evidence="3" id="KW-1185">Reference proteome</keyword>
<feature type="region of interest" description="Disordered" evidence="1">
    <location>
        <begin position="1"/>
        <end position="64"/>
    </location>
</feature>
<proteinExistence type="predicted"/>
<reference evidence="2 3" key="1">
    <citation type="submission" date="2024-03" db="EMBL/GenBank/DDBJ databases">
        <authorList>
            <person name="Gkanogiannis A."/>
            <person name="Becerra Lopez-Lavalle L."/>
        </authorList>
    </citation>
    <scope>NUCLEOTIDE SEQUENCE [LARGE SCALE GENOMIC DNA]</scope>
</reference>
<name>A0ABP0Z4Z4_9ROSI</name>
<evidence type="ECO:0000313" key="3">
    <source>
        <dbReference type="Proteomes" id="UP001642487"/>
    </source>
</evidence>
<accession>A0ABP0Z4Z4</accession>
<dbReference type="Proteomes" id="UP001642487">
    <property type="component" value="Chromosome 8"/>
</dbReference>
<gene>
    <name evidence="2" type="ORF">CITCOLO1_LOCUS19251</name>
</gene>
<organism evidence="2 3">
    <name type="scientific">Citrullus colocynthis</name>
    <name type="common">colocynth</name>
    <dbReference type="NCBI Taxonomy" id="252529"/>
    <lineage>
        <taxon>Eukaryota</taxon>
        <taxon>Viridiplantae</taxon>
        <taxon>Streptophyta</taxon>
        <taxon>Embryophyta</taxon>
        <taxon>Tracheophyta</taxon>
        <taxon>Spermatophyta</taxon>
        <taxon>Magnoliopsida</taxon>
        <taxon>eudicotyledons</taxon>
        <taxon>Gunneridae</taxon>
        <taxon>Pentapetalae</taxon>
        <taxon>rosids</taxon>
        <taxon>fabids</taxon>
        <taxon>Cucurbitales</taxon>
        <taxon>Cucurbitaceae</taxon>
        <taxon>Benincaseae</taxon>
        <taxon>Citrullus</taxon>
    </lineage>
</organism>
<evidence type="ECO:0000256" key="1">
    <source>
        <dbReference type="SAM" id="MobiDB-lite"/>
    </source>
</evidence>
<protein>
    <submittedName>
        <fullName evidence="2">Uncharacterized protein</fullName>
    </submittedName>
</protein>